<proteinExistence type="predicted"/>
<dbReference type="EMBL" id="JAWDGP010003868">
    <property type="protein sequence ID" value="KAK3770098.1"/>
    <property type="molecule type" value="Genomic_DNA"/>
</dbReference>
<gene>
    <name evidence="2" type="ORF">RRG08_041005</name>
</gene>
<feature type="region of interest" description="Disordered" evidence="1">
    <location>
        <begin position="1"/>
        <end position="71"/>
    </location>
</feature>
<sequence>MTPREQRQQNKAWRNRYHRSKQSKSKNITHVEEINSLSSPNSQCGVSNSPALANSTSPTFSSQNTTPKMSLSRQKITSLTIKAKQTQTLTQEIAKLQVKLKAFERRNQALVKRLQRSTPKKPPQNPSTPRSKTRMLLKNMEVRKENSTVRETLEFHFAVIDQIRTYKKHFFNMVKQFGFYKELKENLTEHDALIHIDFSENYFCKWDSEIQSAHYGASKKQLSLHTGFYQIGTGDVHSFCGISDSLQHDPIAIWAYLFPMLEKIRVDFPRVKTLHFFSDGPTAQYRQKINFFLFSNIVCDMGFSNCIWNFFEAGHGKGIPDSIGATIKRAADRAVKYGTNICSAEDFVRIGSKSTPSVHLYEINEDKMDEIKNTFPFEGLKKFQQ</sequence>
<keyword evidence="3" id="KW-1185">Reference proteome</keyword>
<evidence type="ECO:0000313" key="3">
    <source>
        <dbReference type="Proteomes" id="UP001283361"/>
    </source>
</evidence>
<dbReference type="Proteomes" id="UP001283361">
    <property type="component" value="Unassembled WGS sequence"/>
</dbReference>
<feature type="region of interest" description="Disordered" evidence="1">
    <location>
        <begin position="112"/>
        <end position="133"/>
    </location>
</feature>
<dbReference type="PANTHER" id="PTHR46601">
    <property type="entry name" value="ULP_PROTEASE DOMAIN-CONTAINING PROTEIN"/>
    <property type="match status" value="1"/>
</dbReference>
<organism evidence="2 3">
    <name type="scientific">Elysia crispata</name>
    <name type="common">lettuce slug</name>
    <dbReference type="NCBI Taxonomy" id="231223"/>
    <lineage>
        <taxon>Eukaryota</taxon>
        <taxon>Metazoa</taxon>
        <taxon>Spiralia</taxon>
        <taxon>Lophotrochozoa</taxon>
        <taxon>Mollusca</taxon>
        <taxon>Gastropoda</taxon>
        <taxon>Heterobranchia</taxon>
        <taxon>Euthyneura</taxon>
        <taxon>Panpulmonata</taxon>
        <taxon>Sacoglossa</taxon>
        <taxon>Placobranchoidea</taxon>
        <taxon>Plakobranchidae</taxon>
        <taxon>Elysia</taxon>
    </lineage>
</organism>
<evidence type="ECO:0000313" key="2">
    <source>
        <dbReference type="EMBL" id="KAK3770098.1"/>
    </source>
</evidence>
<comment type="caution">
    <text evidence="2">The sequence shown here is derived from an EMBL/GenBank/DDBJ whole genome shotgun (WGS) entry which is preliminary data.</text>
</comment>
<feature type="compositionally biased region" description="Polar residues" evidence="1">
    <location>
        <begin position="35"/>
        <end position="71"/>
    </location>
</feature>
<protein>
    <submittedName>
        <fullName evidence="2">Uncharacterized protein</fullName>
    </submittedName>
</protein>
<feature type="compositionally biased region" description="Basic residues" evidence="1">
    <location>
        <begin position="13"/>
        <end position="24"/>
    </location>
</feature>
<evidence type="ECO:0000256" key="1">
    <source>
        <dbReference type="SAM" id="MobiDB-lite"/>
    </source>
</evidence>
<reference evidence="2" key="1">
    <citation type="journal article" date="2023" name="G3 (Bethesda)">
        <title>A reference genome for the long-term kleptoplast-retaining sea slug Elysia crispata morphotype clarki.</title>
        <authorList>
            <person name="Eastman K.E."/>
            <person name="Pendleton A.L."/>
            <person name="Shaikh M.A."/>
            <person name="Suttiyut T."/>
            <person name="Ogas R."/>
            <person name="Tomko P."/>
            <person name="Gavelis G."/>
            <person name="Widhalm J.R."/>
            <person name="Wisecaver J.H."/>
        </authorList>
    </citation>
    <scope>NUCLEOTIDE SEQUENCE</scope>
    <source>
        <strain evidence="2">ECLA1</strain>
    </source>
</reference>
<accession>A0AAE1DHX5</accession>
<dbReference type="PANTHER" id="PTHR46601:SF1">
    <property type="entry name" value="ADF-H DOMAIN-CONTAINING PROTEIN"/>
    <property type="match status" value="1"/>
</dbReference>
<name>A0AAE1DHX5_9GAST</name>
<dbReference type="AlphaFoldDB" id="A0AAE1DHX5"/>